<name>A1C6V6_ASPCL</name>
<dbReference type="VEuPathDB" id="FungiDB:ACLA_071600"/>
<accession>A1C6V6</accession>
<dbReference type="Proteomes" id="UP000006701">
    <property type="component" value="Unassembled WGS sequence"/>
</dbReference>
<dbReference type="eggNOG" id="ENOG502SBQF">
    <property type="taxonomic scope" value="Eukaryota"/>
</dbReference>
<protein>
    <submittedName>
        <fullName evidence="1">Uncharacterized protein</fullName>
    </submittedName>
</protein>
<proteinExistence type="predicted"/>
<dbReference type="GeneID" id="4708100"/>
<dbReference type="AlphaFoldDB" id="A1C6V6"/>
<organism evidence="1 2">
    <name type="scientific">Aspergillus clavatus (strain ATCC 1007 / CBS 513.65 / DSM 816 / NCTC 3887 / NRRL 1 / QM 1276 / 107)</name>
    <dbReference type="NCBI Taxonomy" id="344612"/>
    <lineage>
        <taxon>Eukaryota</taxon>
        <taxon>Fungi</taxon>
        <taxon>Dikarya</taxon>
        <taxon>Ascomycota</taxon>
        <taxon>Pezizomycotina</taxon>
        <taxon>Eurotiomycetes</taxon>
        <taxon>Eurotiomycetidae</taxon>
        <taxon>Eurotiales</taxon>
        <taxon>Aspergillaceae</taxon>
        <taxon>Aspergillus</taxon>
        <taxon>Aspergillus subgen. Fumigati</taxon>
    </lineage>
</organism>
<dbReference type="EMBL" id="DS027045">
    <property type="protein sequence ID" value="EAW14127.1"/>
    <property type="molecule type" value="Genomic_DNA"/>
</dbReference>
<keyword evidence="2" id="KW-1185">Reference proteome</keyword>
<evidence type="ECO:0000313" key="2">
    <source>
        <dbReference type="Proteomes" id="UP000006701"/>
    </source>
</evidence>
<evidence type="ECO:0000313" key="1">
    <source>
        <dbReference type="EMBL" id="EAW14127.1"/>
    </source>
</evidence>
<dbReference type="RefSeq" id="XP_001275553.1">
    <property type="nucleotide sequence ID" value="XM_001275552.1"/>
</dbReference>
<dbReference type="KEGG" id="act:ACLA_071600"/>
<dbReference type="HOGENOM" id="CLU_111691_1_0_1"/>
<reference evidence="1 2" key="1">
    <citation type="journal article" date="2008" name="PLoS Genet.">
        <title>Genomic islands in the pathogenic filamentous fungus Aspergillus fumigatus.</title>
        <authorList>
            <person name="Fedorova N.D."/>
            <person name="Khaldi N."/>
            <person name="Joardar V.S."/>
            <person name="Maiti R."/>
            <person name="Amedeo P."/>
            <person name="Anderson M.J."/>
            <person name="Crabtree J."/>
            <person name="Silva J.C."/>
            <person name="Badger J.H."/>
            <person name="Albarraq A."/>
            <person name="Angiuoli S."/>
            <person name="Bussey H."/>
            <person name="Bowyer P."/>
            <person name="Cotty P.J."/>
            <person name="Dyer P.S."/>
            <person name="Egan A."/>
            <person name="Galens K."/>
            <person name="Fraser-Liggett C.M."/>
            <person name="Haas B.J."/>
            <person name="Inman J.M."/>
            <person name="Kent R."/>
            <person name="Lemieux S."/>
            <person name="Malavazi I."/>
            <person name="Orvis J."/>
            <person name="Roemer T."/>
            <person name="Ronning C.M."/>
            <person name="Sundaram J.P."/>
            <person name="Sutton G."/>
            <person name="Turner G."/>
            <person name="Venter J.C."/>
            <person name="White O.R."/>
            <person name="Whitty B.R."/>
            <person name="Youngman P."/>
            <person name="Wolfe K.H."/>
            <person name="Goldman G.H."/>
            <person name="Wortman J.R."/>
            <person name="Jiang B."/>
            <person name="Denning D.W."/>
            <person name="Nierman W.C."/>
        </authorList>
    </citation>
    <scope>NUCLEOTIDE SEQUENCE [LARGE SCALE GENOMIC DNA]</scope>
    <source>
        <strain evidence="2">ATCC 1007 / CBS 513.65 / DSM 816 / NCTC 3887 / NRRL 1</strain>
    </source>
</reference>
<dbReference type="OMA" id="WMLAPKN"/>
<dbReference type="OrthoDB" id="2958217at2759"/>
<gene>
    <name evidence="1" type="ORF">ACLA_071600</name>
</gene>
<sequence>MGYTHYYTIHNTDSVEWQTAWSQLVADAQRIVNVSGISLAGPGREEHSRPIINEEDGIMLNGVGQDGHEPLCIDKHGVANFGFIKTARKPYDAVAACILLRAWVLAPNCIEVEYGERYIETVRE</sequence>